<dbReference type="Proteomes" id="UP001595823">
    <property type="component" value="Unassembled WGS sequence"/>
</dbReference>
<organism evidence="9 10">
    <name type="scientific">Salininema proteolyticum</name>
    <dbReference type="NCBI Taxonomy" id="1607685"/>
    <lineage>
        <taxon>Bacteria</taxon>
        <taxon>Bacillati</taxon>
        <taxon>Actinomycetota</taxon>
        <taxon>Actinomycetes</taxon>
        <taxon>Glycomycetales</taxon>
        <taxon>Glycomycetaceae</taxon>
        <taxon>Salininema</taxon>
    </lineage>
</organism>
<dbReference type="PANTHER" id="PTHR34820:SF4">
    <property type="entry name" value="INNER MEMBRANE PROTEIN YEBZ"/>
    <property type="match status" value="1"/>
</dbReference>
<feature type="transmembrane region" description="Helical" evidence="7">
    <location>
        <begin position="282"/>
        <end position="304"/>
    </location>
</feature>
<comment type="subcellular location">
    <subcellularLocation>
        <location evidence="1">Cell membrane</location>
        <topology evidence="1">Multi-pass membrane protein</topology>
    </subcellularLocation>
</comment>
<keyword evidence="10" id="KW-1185">Reference proteome</keyword>
<comment type="caution">
    <text evidence="9">The sequence shown here is derived from an EMBL/GenBank/DDBJ whole genome shotgun (WGS) entry which is preliminary data.</text>
</comment>
<feature type="transmembrane region" description="Helical" evidence="7">
    <location>
        <begin position="407"/>
        <end position="428"/>
    </location>
</feature>
<feature type="region of interest" description="Disordered" evidence="6">
    <location>
        <begin position="632"/>
        <end position="659"/>
    </location>
</feature>
<feature type="transmembrane region" description="Helical" evidence="7">
    <location>
        <begin position="448"/>
        <end position="467"/>
    </location>
</feature>
<dbReference type="InterPro" id="IPR008457">
    <property type="entry name" value="Cu-R_CopD_dom"/>
</dbReference>
<protein>
    <submittedName>
        <fullName evidence="9">Cytochrome c oxidase assembly protein</fullName>
    </submittedName>
</protein>
<dbReference type="EMBL" id="JBHSDK010000010">
    <property type="protein sequence ID" value="MFC4334814.1"/>
    <property type="molecule type" value="Genomic_DNA"/>
</dbReference>
<evidence type="ECO:0000256" key="2">
    <source>
        <dbReference type="ARBA" id="ARBA00022475"/>
    </source>
</evidence>
<dbReference type="InterPro" id="IPR019108">
    <property type="entry name" value="Caa3_assmbl_CtaG-rel"/>
</dbReference>
<evidence type="ECO:0000256" key="4">
    <source>
        <dbReference type="ARBA" id="ARBA00022989"/>
    </source>
</evidence>
<sequence length="672" mass="72400">MTTTEETQRVTLPPASGRPPQHTLWLTVIMAALVGAVATAWVADLTGATRVVELAGLQSADAAVLQSYTMSKYVYDAFSLATVGILIAAAVFMPGNEKDRRRLTPQAWKWSHAAAWLAAGWAVTALARVVIGYAYTFTIGFDEVTLNGAISYLTDSSEGQSLGWTALLAAATAIIAARALTVGGVFWAAGFAVVSILPPVFTGHSAANGNHQIALDGLILHILASAVWTGGLIALLIARNDITTAARRYSTAAAYCFAFVAFGGLVTFFANTSSLTSLWTTAYGYVALAKLGVLAALGVVGWLHRRHTLPKLPNRAAFVRLASVELVIFGAVVGLAAALATTPPPATEYADPSVASLGFPVPPEFSVANVLKLWYPSILFCTAAVLLTGLYIAGVRRLRKKGQTWPWSRTALWIAGWSVVVLATSTGMGKYGLVMFSAHMVQHMMLNMLAPILLVLAAPVTLALRALPVDKRGGPREWLLAVVHSRFSRILSQPLVALAVYVSSLYVMYFSGIFEWAMGSHFGHLAMSAHFLLAGCLFFWVVIGPDPKPRQLSYPAKTLLYFVSLIFHAIFGITLMMGTTVIAENWYNGLEVPWLADRLNDQQTGGGIAWGFGEIPSVIVIGFLIAQWSKSDEREGRKLDRMADRAAESGHPEDDPHERYNEYLAKLNSEGK</sequence>
<feature type="transmembrane region" description="Helical" evidence="7">
    <location>
        <begin position="114"/>
        <end position="141"/>
    </location>
</feature>
<evidence type="ECO:0000313" key="9">
    <source>
        <dbReference type="EMBL" id="MFC4334814.1"/>
    </source>
</evidence>
<evidence type="ECO:0000256" key="6">
    <source>
        <dbReference type="SAM" id="MobiDB-lite"/>
    </source>
</evidence>
<evidence type="ECO:0000256" key="1">
    <source>
        <dbReference type="ARBA" id="ARBA00004651"/>
    </source>
</evidence>
<feature type="transmembrane region" description="Helical" evidence="7">
    <location>
        <begin position="161"/>
        <end position="180"/>
    </location>
</feature>
<feature type="transmembrane region" description="Helical" evidence="7">
    <location>
        <begin position="495"/>
        <end position="516"/>
    </location>
</feature>
<keyword evidence="2" id="KW-1003">Cell membrane</keyword>
<feature type="transmembrane region" description="Helical" evidence="7">
    <location>
        <begin position="522"/>
        <end position="543"/>
    </location>
</feature>
<keyword evidence="4 7" id="KW-1133">Transmembrane helix</keyword>
<feature type="transmembrane region" description="Helical" evidence="7">
    <location>
        <begin position="249"/>
        <end position="270"/>
    </location>
</feature>
<dbReference type="Pfam" id="PF05425">
    <property type="entry name" value="CopD"/>
    <property type="match status" value="1"/>
</dbReference>
<keyword evidence="5 7" id="KW-0472">Membrane</keyword>
<gene>
    <name evidence="9" type="ORF">ACFPET_06350</name>
</gene>
<evidence type="ECO:0000256" key="7">
    <source>
        <dbReference type="SAM" id="Phobius"/>
    </source>
</evidence>
<accession>A0ABV8TVI0</accession>
<name>A0ABV8TVI0_9ACTN</name>
<dbReference type="PANTHER" id="PTHR34820">
    <property type="entry name" value="INNER MEMBRANE PROTEIN YEBZ"/>
    <property type="match status" value="1"/>
</dbReference>
<evidence type="ECO:0000259" key="8">
    <source>
        <dbReference type="Pfam" id="PF05425"/>
    </source>
</evidence>
<feature type="transmembrane region" description="Helical" evidence="7">
    <location>
        <begin position="316"/>
        <end position="340"/>
    </location>
</feature>
<dbReference type="InterPro" id="IPR032694">
    <property type="entry name" value="CopC/D"/>
</dbReference>
<feature type="transmembrane region" description="Helical" evidence="7">
    <location>
        <begin position="218"/>
        <end position="237"/>
    </location>
</feature>
<feature type="transmembrane region" description="Helical" evidence="7">
    <location>
        <begin position="73"/>
        <end position="93"/>
    </location>
</feature>
<keyword evidence="3 7" id="KW-0812">Transmembrane</keyword>
<feature type="transmembrane region" description="Helical" evidence="7">
    <location>
        <begin position="24"/>
        <end position="43"/>
    </location>
</feature>
<feature type="domain" description="Copper resistance protein D" evidence="8">
    <location>
        <begin position="245"/>
        <end position="339"/>
    </location>
</feature>
<dbReference type="RefSeq" id="WP_380618881.1">
    <property type="nucleotide sequence ID" value="NZ_JBHSDK010000010.1"/>
</dbReference>
<proteinExistence type="predicted"/>
<evidence type="ECO:0000256" key="5">
    <source>
        <dbReference type="ARBA" id="ARBA00023136"/>
    </source>
</evidence>
<feature type="transmembrane region" description="Helical" evidence="7">
    <location>
        <begin position="607"/>
        <end position="628"/>
    </location>
</feature>
<feature type="transmembrane region" description="Helical" evidence="7">
    <location>
        <begin position="559"/>
        <end position="587"/>
    </location>
</feature>
<evidence type="ECO:0000256" key="3">
    <source>
        <dbReference type="ARBA" id="ARBA00022692"/>
    </source>
</evidence>
<dbReference type="Pfam" id="PF09678">
    <property type="entry name" value="Caa3_CtaG"/>
    <property type="match status" value="1"/>
</dbReference>
<reference evidence="10" key="1">
    <citation type="journal article" date="2019" name="Int. J. Syst. Evol. Microbiol.">
        <title>The Global Catalogue of Microorganisms (GCM) 10K type strain sequencing project: providing services to taxonomists for standard genome sequencing and annotation.</title>
        <authorList>
            <consortium name="The Broad Institute Genomics Platform"/>
            <consortium name="The Broad Institute Genome Sequencing Center for Infectious Disease"/>
            <person name="Wu L."/>
            <person name="Ma J."/>
        </authorList>
    </citation>
    <scope>NUCLEOTIDE SEQUENCE [LARGE SCALE GENOMIC DNA]</scope>
    <source>
        <strain evidence="10">IBRC-M 10908</strain>
    </source>
</reference>
<feature type="transmembrane region" description="Helical" evidence="7">
    <location>
        <begin position="373"/>
        <end position="395"/>
    </location>
</feature>
<feature type="transmembrane region" description="Helical" evidence="7">
    <location>
        <begin position="185"/>
        <end position="206"/>
    </location>
</feature>
<evidence type="ECO:0000313" key="10">
    <source>
        <dbReference type="Proteomes" id="UP001595823"/>
    </source>
</evidence>